<dbReference type="Pfam" id="PF00005">
    <property type="entry name" value="ABC_tran"/>
    <property type="match status" value="1"/>
</dbReference>
<protein>
    <submittedName>
        <fullName evidence="6">ABC transporter ATP-binding protein</fullName>
    </submittedName>
</protein>
<dbReference type="InterPro" id="IPR017871">
    <property type="entry name" value="ABC_transporter-like_CS"/>
</dbReference>
<feature type="domain" description="ABC transporter" evidence="5">
    <location>
        <begin position="26"/>
        <end position="242"/>
    </location>
</feature>
<evidence type="ECO:0000313" key="6">
    <source>
        <dbReference type="EMBL" id="ARU57489.1"/>
    </source>
</evidence>
<evidence type="ECO:0000256" key="1">
    <source>
        <dbReference type="ARBA" id="ARBA00022448"/>
    </source>
</evidence>
<keyword evidence="2" id="KW-0547">Nucleotide-binding</keyword>
<keyword evidence="1" id="KW-0813">Transport</keyword>
<evidence type="ECO:0000256" key="3">
    <source>
        <dbReference type="ARBA" id="ARBA00022840"/>
    </source>
</evidence>
<dbReference type="Gene3D" id="3.40.50.300">
    <property type="entry name" value="P-loop containing nucleotide triphosphate hydrolases"/>
    <property type="match status" value="1"/>
</dbReference>
<dbReference type="FunFam" id="3.40.50.300:FF:000032">
    <property type="entry name" value="Export ABC transporter ATP-binding protein"/>
    <property type="match status" value="1"/>
</dbReference>
<sequence length="243" mass="26413">MENNMLQLSGTERIDTVSANSAPAVIRARDIVKKVDSSGNALTILDGISLEVRAQESLAICGSSGSGKTTLLSILAGMDTPSSGAVFLNANNIAEMDEEDRAKVRASEVGFVFQSFQLIPSLSALENVMLPLELKRDKEAKIKAEHFLTKVGVGHRQSHLPHQLSGGEQQRVAIARAFACAPRILFADEPTGNLDTKTGRYIMDLLFELNQEQSATLVLVTHDEHLAERCDRRIYLAEGKIVA</sequence>
<dbReference type="PANTHER" id="PTHR42798">
    <property type="entry name" value="LIPOPROTEIN-RELEASING SYSTEM ATP-BINDING PROTEIN LOLD"/>
    <property type="match status" value="1"/>
</dbReference>
<gene>
    <name evidence="6" type="ORF">OLMES_3451</name>
</gene>
<dbReference type="PANTHER" id="PTHR42798:SF2">
    <property type="entry name" value="ABC TRANSPORTER ATP-BINDING PROTEIN MG467-RELATED"/>
    <property type="match status" value="1"/>
</dbReference>
<dbReference type="InterPro" id="IPR003439">
    <property type="entry name" value="ABC_transporter-like_ATP-bd"/>
</dbReference>
<evidence type="ECO:0000313" key="7">
    <source>
        <dbReference type="Proteomes" id="UP000196027"/>
    </source>
</evidence>
<organism evidence="6 7">
    <name type="scientific">Oleiphilus messinensis</name>
    <dbReference type="NCBI Taxonomy" id="141451"/>
    <lineage>
        <taxon>Bacteria</taxon>
        <taxon>Pseudomonadati</taxon>
        <taxon>Pseudomonadota</taxon>
        <taxon>Gammaproteobacteria</taxon>
        <taxon>Oceanospirillales</taxon>
        <taxon>Oleiphilaceae</taxon>
        <taxon>Oleiphilus</taxon>
    </lineage>
</organism>
<dbReference type="EMBL" id="CP021425">
    <property type="protein sequence ID" value="ARU57489.1"/>
    <property type="molecule type" value="Genomic_DNA"/>
</dbReference>
<proteinExistence type="inferred from homology"/>
<name>A0A1Y0IBE2_9GAMM</name>
<keyword evidence="3 6" id="KW-0067">ATP-binding</keyword>
<dbReference type="CDD" id="cd03255">
    <property type="entry name" value="ABC_MJ0796_LolCDE_FtsE"/>
    <property type="match status" value="1"/>
</dbReference>
<dbReference type="InterPro" id="IPR017911">
    <property type="entry name" value="MacB-like_ATP-bd"/>
</dbReference>
<dbReference type="GO" id="GO:0005524">
    <property type="term" value="F:ATP binding"/>
    <property type="evidence" value="ECO:0007669"/>
    <property type="project" value="UniProtKB-KW"/>
</dbReference>
<dbReference type="GO" id="GO:0016887">
    <property type="term" value="F:ATP hydrolysis activity"/>
    <property type="evidence" value="ECO:0007669"/>
    <property type="project" value="InterPro"/>
</dbReference>
<dbReference type="GO" id="GO:1902495">
    <property type="term" value="C:transmembrane transporter complex"/>
    <property type="evidence" value="ECO:0007669"/>
    <property type="project" value="UniProtKB-ARBA"/>
</dbReference>
<comment type="similarity">
    <text evidence="4">Belongs to the ABC transporter superfamily. Macrolide exporter (TC 3.A.1.122) family.</text>
</comment>
<dbReference type="PROSITE" id="PS00211">
    <property type="entry name" value="ABC_TRANSPORTER_1"/>
    <property type="match status" value="1"/>
</dbReference>
<reference evidence="6 7" key="1">
    <citation type="submission" date="2017-05" db="EMBL/GenBank/DDBJ databases">
        <title>Genomic insights into alkan degradation activity of Oleiphilus messinensis.</title>
        <authorList>
            <person name="Kozyavkin S.A."/>
            <person name="Slesarev A.I."/>
            <person name="Golyshin P.N."/>
            <person name="Korzhenkov A."/>
            <person name="Golyshina O.N."/>
            <person name="Toshchakov S.V."/>
        </authorList>
    </citation>
    <scope>NUCLEOTIDE SEQUENCE [LARGE SCALE GENOMIC DNA]</scope>
    <source>
        <strain evidence="6 7">ME102</strain>
    </source>
</reference>
<keyword evidence="7" id="KW-1185">Reference proteome</keyword>
<dbReference type="GO" id="GO:0022857">
    <property type="term" value="F:transmembrane transporter activity"/>
    <property type="evidence" value="ECO:0007669"/>
    <property type="project" value="UniProtKB-ARBA"/>
</dbReference>
<dbReference type="PROSITE" id="PS50893">
    <property type="entry name" value="ABC_TRANSPORTER_2"/>
    <property type="match status" value="1"/>
</dbReference>
<dbReference type="InterPro" id="IPR003593">
    <property type="entry name" value="AAA+_ATPase"/>
</dbReference>
<dbReference type="Proteomes" id="UP000196027">
    <property type="component" value="Chromosome"/>
</dbReference>
<accession>A0A1Y0IBE2</accession>
<dbReference type="KEGG" id="ome:OLMES_3451"/>
<evidence type="ECO:0000256" key="4">
    <source>
        <dbReference type="ARBA" id="ARBA00038388"/>
    </source>
</evidence>
<dbReference type="SMART" id="SM00382">
    <property type="entry name" value="AAA"/>
    <property type="match status" value="1"/>
</dbReference>
<evidence type="ECO:0000259" key="5">
    <source>
        <dbReference type="PROSITE" id="PS50893"/>
    </source>
</evidence>
<evidence type="ECO:0000256" key="2">
    <source>
        <dbReference type="ARBA" id="ARBA00022741"/>
    </source>
</evidence>
<dbReference type="InterPro" id="IPR027417">
    <property type="entry name" value="P-loop_NTPase"/>
</dbReference>
<dbReference type="AlphaFoldDB" id="A0A1Y0IBE2"/>
<dbReference type="SUPFAM" id="SSF52540">
    <property type="entry name" value="P-loop containing nucleoside triphosphate hydrolases"/>
    <property type="match status" value="1"/>
</dbReference>